<feature type="transmembrane region" description="Helical" evidence="1">
    <location>
        <begin position="81"/>
        <end position="98"/>
    </location>
</feature>
<feature type="transmembrane region" description="Helical" evidence="1">
    <location>
        <begin position="6"/>
        <end position="26"/>
    </location>
</feature>
<dbReference type="InterPro" id="IPR025461">
    <property type="entry name" value="ABA4-like"/>
</dbReference>
<dbReference type="Proteomes" id="UP000050277">
    <property type="component" value="Unassembled WGS sequence"/>
</dbReference>
<name>A0A0P6Y7J7_9CHLR</name>
<dbReference type="STRING" id="70996.SE18_22170"/>
<evidence type="ECO:0000256" key="1">
    <source>
        <dbReference type="SAM" id="Phobius"/>
    </source>
</evidence>
<keyword evidence="1" id="KW-0472">Membrane</keyword>
<accession>A0A0P6Y7J7</accession>
<keyword evidence="1" id="KW-0812">Transmembrane</keyword>
<evidence type="ECO:0000313" key="3">
    <source>
        <dbReference type="Proteomes" id="UP000050277"/>
    </source>
</evidence>
<reference evidence="2 3" key="1">
    <citation type="submission" date="2015-07" db="EMBL/GenBank/DDBJ databases">
        <title>Whole genome sequence of Herpetosiphon geysericola DSM 7119.</title>
        <authorList>
            <person name="Hemp J."/>
            <person name="Ward L.M."/>
            <person name="Pace L.A."/>
            <person name="Fischer W.W."/>
        </authorList>
    </citation>
    <scope>NUCLEOTIDE SEQUENCE [LARGE SCALE GENOMIC DNA]</scope>
    <source>
        <strain evidence="2 3">DSM 7119</strain>
    </source>
</reference>
<keyword evidence="3" id="KW-1185">Reference proteome</keyword>
<dbReference type="Pfam" id="PF14108">
    <property type="entry name" value="ABA4-like"/>
    <property type="match status" value="1"/>
</dbReference>
<dbReference type="AlphaFoldDB" id="A0A0P6Y7J7"/>
<feature type="transmembrane region" description="Helical" evidence="1">
    <location>
        <begin position="38"/>
        <end position="61"/>
    </location>
</feature>
<evidence type="ECO:0000313" key="2">
    <source>
        <dbReference type="EMBL" id="KPL81364.1"/>
    </source>
</evidence>
<comment type="caution">
    <text evidence="2">The sequence shown here is derived from an EMBL/GenBank/DDBJ whole genome shotgun (WGS) entry which is preliminary data.</text>
</comment>
<dbReference type="PANTHER" id="PTHR34543">
    <property type="entry name" value="PROTEIN ABA DEFICIENT 4, CHLOROPLASTIC"/>
    <property type="match status" value="1"/>
</dbReference>
<organism evidence="2 3">
    <name type="scientific">Herpetosiphon geysericola</name>
    <dbReference type="NCBI Taxonomy" id="70996"/>
    <lineage>
        <taxon>Bacteria</taxon>
        <taxon>Bacillati</taxon>
        <taxon>Chloroflexota</taxon>
        <taxon>Chloroflexia</taxon>
        <taxon>Herpetosiphonales</taxon>
        <taxon>Herpetosiphonaceae</taxon>
        <taxon>Herpetosiphon</taxon>
    </lineage>
</organism>
<dbReference type="PATRIC" id="fig|70996.4.peg.2254"/>
<proteinExistence type="predicted"/>
<protein>
    <recommendedName>
        <fullName evidence="4">DUF4281 domain-containing protein</fullName>
    </recommendedName>
</protein>
<dbReference type="OrthoDB" id="345237at2"/>
<sequence>MVAQLFSLSSLFVMPFWFLMIVLPFWQWTQRIIQSPWIILGPAVIYAIVLLPIFATVWAGVSNPTLPGIIELIGNETGATLSWLHFLAFDLFVGRWIYLDSRERNIFAPITSLILISVLMVGPVGFLIYMVVRTIHGLVRSAKTTPIVQSVAK</sequence>
<dbReference type="EMBL" id="LGKP01000035">
    <property type="protein sequence ID" value="KPL81364.1"/>
    <property type="molecule type" value="Genomic_DNA"/>
</dbReference>
<gene>
    <name evidence="2" type="ORF">SE18_22170</name>
</gene>
<feature type="transmembrane region" description="Helical" evidence="1">
    <location>
        <begin position="110"/>
        <end position="132"/>
    </location>
</feature>
<evidence type="ECO:0008006" key="4">
    <source>
        <dbReference type="Google" id="ProtNLM"/>
    </source>
</evidence>
<keyword evidence="1" id="KW-1133">Transmembrane helix</keyword>
<dbReference type="RefSeq" id="WP_054536645.1">
    <property type="nucleotide sequence ID" value="NZ_LGKP01000035.1"/>
</dbReference>
<dbReference type="PANTHER" id="PTHR34543:SF1">
    <property type="entry name" value="PROTEIN ABA DEFICIENT 4, CHLOROPLASTIC"/>
    <property type="match status" value="1"/>
</dbReference>